<dbReference type="EMBL" id="CADCTY010001572">
    <property type="protein sequence ID" value="CAA9376378.1"/>
    <property type="molecule type" value="Genomic_DNA"/>
</dbReference>
<evidence type="ECO:0000313" key="2">
    <source>
        <dbReference type="EMBL" id="CAA9376378.1"/>
    </source>
</evidence>
<sequence length="151" mass="16337">MVLGLARSFAGGMSANAGKIERLTPMGNMSSINDLPEARQIQNFAKLPHLKNCNQSTALRMKKEAERMKANLQMLKETAEYQKSKMDTAAGAVGVRLGVRQHGMKVAANIAGQAAQHRIQGLAVGHALEEAKVQVTAWEQVHNVSSSIVNF</sequence>
<protein>
    <submittedName>
        <fullName evidence="2">Uncharacterized protein</fullName>
    </submittedName>
</protein>
<gene>
    <name evidence="2" type="ORF">AVDCRST_MAG94-4570</name>
</gene>
<keyword evidence="1" id="KW-0175">Coiled coil</keyword>
<organism evidence="2">
    <name type="scientific">uncultured Leptolyngbya sp</name>
    <dbReference type="NCBI Taxonomy" id="332963"/>
    <lineage>
        <taxon>Bacteria</taxon>
        <taxon>Bacillati</taxon>
        <taxon>Cyanobacteriota</taxon>
        <taxon>Cyanophyceae</taxon>
        <taxon>Leptolyngbyales</taxon>
        <taxon>Leptolyngbyaceae</taxon>
        <taxon>Leptolyngbya group</taxon>
        <taxon>Leptolyngbya</taxon>
        <taxon>environmental samples</taxon>
    </lineage>
</organism>
<feature type="coiled-coil region" evidence="1">
    <location>
        <begin position="58"/>
        <end position="85"/>
    </location>
</feature>
<name>A0A6J4N6N6_9CYAN</name>
<dbReference type="AlphaFoldDB" id="A0A6J4N6N6"/>
<proteinExistence type="predicted"/>
<reference evidence="2" key="1">
    <citation type="submission" date="2020-02" db="EMBL/GenBank/DDBJ databases">
        <authorList>
            <person name="Meier V. D."/>
        </authorList>
    </citation>
    <scope>NUCLEOTIDE SEQUENCE</scope>
    <source>
        <strain evidence="2">AVDCRST_MAG94</strain>
    </source>
</reference>
<accession>A0A6J4N6N6</accession>
<evidence type="ECO:0000256" key="1">
    <source>
        <dbReference type="SAM" id="Coils"/>
    </source>
</evidence>